<gene>
    <name evidence="3" type="ORF">CQY20_14595</name>
    <name evidence="2" type="ORF">MAGR_60740</name>
</gene>
<dbReference type="EMBL" id="BLKS01000002">
    <property type="protein sequence ID" value="GFG54633.1"/>
    <property type="molecule type" value="Genomic_DNA"/>
</dbReference>
<dbReference type="EMBL" id="PDCP01000023">
    <property type="protein sequence ID" value="PEG37943.1"/>
    <property type="molecule type" value="Genomic_DNA"/>
</dbReference>
<dbReference type="RefSeq" id="WP_097940803.1">
    <property type="nucleotide sequence ID" value="NZ_BLKS01000002.1"/>
</dbReference>
<reference evidence="3 4" key="1">
    <citation type="submission" date="2017-10" db="EMBL/GenBank/DDBJ databases">
        <title>The new phylogeny of genus Mycobacterium.</title>
        <authorList>
            <person name="Tortoli E."/>
            <person name="Trovato A."/>
            <person name="Cirillo D.M."/>
        </authorList>
    </citation>
    <scope>NUCLEOTIDE SEQUENCE [LARGE SCALE GENOMIC DNA]</scope>
    <source>
        <strain evidence="3 4">CCUG37673</strain>
    </source>
</reference>
<evidence type="ECO:0000313" key="3">
    <source>
        <dbReference type="EMBL" id="PEG37943.1"/>
    </source>
</evidence>
<keyword evidence="1" id="KW-0732">Signal</keyword>
<dbReference type="OrthoDB" id="4640292at2"/>
<accession>A0A2A7N2F1</accession>
<feature type="chain" id="PRO_5036036242" evidence="1">
    <location>
        <begin position="31"/>
        <end position="83"/>
    </location>
</feature>
<dbReference type="AlphaFoldDB" id="A0A2A7N2F1"/>
<dbReference type="Proteomes" id="UP000220914">
    <property type="component" value="Unassembled WGS sequence"/>
</dbReference>
<protein>
    <submittedName>
        <fullName evidence="3">Uncharacterized protein</fullName>
    </submittedName>
</protein>
<feature type="signal peptide" evidence="1">
    <location>
        <begin position="1"/>
        <end position="30"/>
    </location>
</feature>
<evidence type="ECO:0000313" key="2">
    <source>
        <dbReference type="EMBL" id="GFG54633.1"/>
    </source>
</evidence>
<comment type="caution">
    <text evidence="3">The sequence shown here is derived from an EMBL/GenBank/DDBJ whole genome shotgun (WGS) entry which is preliminary data.</text>
</comment>
<evidence type="ECO:0000313" key="4">
    <source>
        <dbReference type="Proteomes" id="UP000220914"/>
    </source>
</evidence>
<dbReference type="Proteomes" id="UP000465302">
    <property type="component" value="Unassembled WGS sequence"/>
</dbReference>
<organism evidence="3 4">
    <name type="scientific">Mycolicibacterium agri</name>
    <name type="common">Mycobacterium agri</name>
    <dbReference type="NCBI Taxonomy" id="36811"/>
    <lineage>
        <taxon>Bacteria</taxon>
        <taxon>Bacillati</taxon>
        <taxon>Actinomycetota</taxon>
        <taxon>Actinomycetes</taxon>
        <taxon>Mycobacteriales</taxon>
        <taxon>Mycobacteriaceae</taxon>
        <taxon>Mycolicibacterium</taxon>
    </lineage>
</organism>
<name>A0A2A7N2F1_MYCAG</name>
<sequence length="83" mass="8665">MNRNHFRAAIAAAALAVGATVVAAAPAAHAEKLSEKTIKSECKEAGGTYNNTGATSTCVYKDIKGNNYVDYFSGGHYVTTIPL</sequence>
<evidence type="ECO:0000313" key="5">
    <source>
        <dbReference type="Proteomes" id="UP000465302"/>
    </source>
</evidence>
<reference evidence="2 5" key="2">
    <citation type="journal article" date="2019" name="Emerg. Microbes Infect.">
        <title>Comprehensive subspecies identification of 175 nontuberculous mycobacteria species based on 7547 genomic profiles.</title>
        <authorList>
            <person name="Matsumoto Y."/>
            <person name="Kinjo T."/>
            <person name="Motooka D."/>
            <person name="Nabeya D."/>
            <person name="Jung N."/>
            <person name="Uechi K."/>
            <person name="Horii T."/>
            <person name="Iida T."/>
            <person name="Fujita J."/>
            <person name="Nakamura S."/>
        </authorList>
    </citation>
    <scope>NUCLEOTIDE SEQUENCE [LARGE SCALE GENOMIC DNA]</scope>
    <source>
        <strain evidence="2 5">JCM 6377</strain>
    </source>
</reference>
<evidence type="ECO:0000256" key="1">
    <source>
        <dbReference type="SAM" id="SignalP"/>
    </source>
</evidence>
<keyword evidence="4" id="KW-1185">Reference proteome</keyword>
<proteinExistence type="predicted"/>
<reference evidence="2" key="3">
    <citation type="submission" date="2020-02" db="EMBL/GenBank/DDBJ databases">
        <authorList>
            <person name="Matsumoto Y."/>
            <person name="Motooka D."/>
            <person name="Nakamura S."/>
        </authorList>
    </citation>
    <scope>NUCLEOTIDE SEQUENCE</scope>
    <source>
        <strain evidence="2">JCM 6377</strain>
    </source>
</reference>